<evidence type="ECO:0000313" key="8">
    <source>
        <dbReference type="EMBL" id="AOO65566.1"/>
    </source>
</evidence>
<dbReference type="Proteomes" id="UP000094609">
    <property type="component" value="Chromosome"/>
</dbReference>
<dbReference type="SUPFAM" id="SSF53335">
    <property type="entry name" value="S-adenosyl-L-methionine-dependent methyltransferases"/>
    <property type="match status" value="1"/>
</dbReference>
<dbReference type="InterPro" id="IPR040758">
    <property type="entry name" value="PrmC_N"/>
</dbReference>
<dbReference type="PROSITE" id="PS00092">
    <property type="entry name" value="N6_MTASE"/>
    <property type="match status" value="1"/>
</dbReference>
<dbReference type="EMBL" id="CP017111">
    <property type="protein sequence ID" value="AOO65566.1"/>
    <property type="molecule type" value="Genomic_DNA"/>
</dbReference>
<feature type="domain" description="Release factor glutamine methyltransferase N-terminal" evidence="7">
    <location>
        <begin position="5"/>
        <end position="72"/>
    </location>
</feature>
<dbReference type="AlphaFoldDB" id="A0A1D7TKQ2"/>
<dbReference type="GO" id="GO:0003676">
    <property type="term" value="F:nucleic acid binding"/>
    <property type="evidence" value="ECO:0007669"/>
    <property type="project" value="InterPro"/>
</dbReference>
<dbReference type="CDD" id="cd02440">
    <property type="entry name" value="AdoMet_MTases"/>
    <property type="match status" value="1"/>
</dbReference>
<comment type="catalytic activity">
    <reaction evidence="5">
        <text>L-glutaminyl-[peptide chain release factor] + S-adenosyl-L-methionine = N(5)-methyl-L-glutaminyl-[peptide chain release factor] + S-adenosyl-L-homocysteine + H(+)</text>
        <dbReference type="Rhea" id="RHEA:42896"/>
        <dbReference type="Rhea" id="RHEA-COMP:10271"/>
        <dbReference type="Rhea" id="RHEA-COMP:10272"/>
        <dbReference type="ChEBI" id="CHEBI:15378"/>
        <dbReference type="ChEBI" id="CHEBI:30011"/>
        <dbReference type="ChEBI" id="CHEBI:57856"/>
        <dbReference type="ChEBI" id="CHEBI:59789"/>
        <dbReference type="ChEBI" id="CHEBI:61891"/>
        <dbReference type="EC" id="2.1.1.297"/>
    </reaction>
</comment>
<keyword evidence="9" id="KW-1185">Reference proteome</keyword>
<sequence>MRINDLVRLGTEQLRDVTEIPQKEAMILLAEVLGKEISWIMGHSDDESGEHERFMELLERRARHEPLEYILGKASFYGRVFDVDSRVLIPRPETELLVDKAVELAKTLPEEAHIVEIGCGSGIVSIMLSLLLPKANITAVDLSRDALHVSVHNAQKHGVSDRIHFVEGSYLDGVTEKIDMLVSNPPYIANSEPLGIGLSFEPSLALYGGSRGDEMLCQIIDLFVQREVKALVCEMGYDQREPIALHVKEKGLNVSFYKDLAGLDRGFWIKEQQ</sequence>
<dbReference type="KEGG" id="shal:SHALO_1795"/>
<evidence type="ECO:0000256" key="3">
    <source>
        <dbReference type="ARBA" id="ARBA00022679"/>
    </source>
</evidence>
<dbReference type="NCBIfam" id="TIGR03534">
    <property type="entry name" value="RF_mod_PrmC"/>
    <property type="match status" value="1"/>
</dbReference>
<accession>A0A1D7TKQ2</accession>
<feature type="domain" description="Methyltransferase small" evidence="6">
    <location>
        <begin position="104"/>
        <end position="190"/>
    </location>
</feature>
<dbReference type="InterPro" id="IPR050320">
    <property type="entry name" value="N5-glutamine_MTase"/>
</dbReference>
<dbReference type="GO" id="GO:0032259">
    <property type="term" value="P:methylation"/>
    <property type="evidence" value="ECO:0007669"/>
    <property type="project" value="UniProtKB-KW"/>
</dbReference>
<dbReference type="GO" id="GO:0102559">
    <property type="term" value="F:peptide chain release factor N(5)-glutamine methyltransferase activity"/>
    <property type="evidence" value="ECO:0007669"/>
    <property type="project" value="UniProtKB-EC"/>
</dbReference>
<evidence type="ECO:0000259" key="6">
    <source>
        <dbReference type="Pfam" id="PF05175"/>
    </source>
</evidence>
<dbReference type="InterPro" id="IPR029063">
    <property type="entry name" value="SAM-dependent_MTases_sf"/>
</dbReference>
<name>A0A1D7TKQ2_9BACT</name>
<organism evidence="8 9">
    <name type="scientific">Sulfurospirillum halorespirans DSM 13726</name>
    <dbReference type="NCBI Taxonomy" id="1193502"/>
    <lineage>
        <taxon>Bacteria</taxon>
        <taxon>Pseudomonadati</taxon>
        <taxon>Campylobacterota</taxon>
        <taxon>Epsilonproteobacteria</taxon>
        <taxon>Campylobacterales</taxon>
        <taxon>Sulfurospirillaceae</taxon>
        <taxon>Sulfurospirillum</taxon>
    </lineage>
</organism>
<dbReference type="PANTHER" id="PTHR18895:SF74">
    <property type="entry name" value="MTRF1L RELEASE FACTOR GLUTAMINE METHYLTRANSFERASE"/>
    <property type="match status" value="1"/>
</dbReference>
<dbReference type="InterPro" id="IPR007848">
    <property type="entry name" value="Small_mtfrase_dom"/>
</dbReference>
<evidence type="ECO:0000256" key="2">
    <source>
        <dbReference type="ARBA" id="ARBA00022603"/>
    </source>
</evidence>
<dbReference type="PANTHER" id="PTHR18895">
    <property type="entry name" value="HEMK METHYLTRANSFERASE"/>
    <property type="match status" value="1"/>
</dbReference>
<dbReference type="InterPro" id="IPR004556">
    <property type="entry name" value="HemK-like"/>
</dbReference>
<keyword evidence="4" id="KW-0949">S-adenosyl-L-methionine</keyword>
<dbReference type="Pfam" id="PF05175">
    <property type="entry name" value="MTS"/>
    <property type="match status" value="1"/>
</dbReference>
<evidence type="ECO:0000259" key="7">
    <source>
        <dbReference type="Pfam" id="PF17827"/>
    </source>
</evidence>
<keyword evidence="2 8" id="KW-0489">Methyltransferase</keyword>
<dbReference type="EC" id="2.1.1.297" evidence="1"/>
<dbReference type="Gene3D" id="3.40.50.150">
    <property type="entry name" value="Vaccinia Virus protein VP39"/>
    <property type="match status" value="1"/>
</dbReference>
<protein>
    <recommendedName>
        <fullName evidence="1">peptide chain release factor N(5)-glutamine methyltransferase</fullName>
        <ecNumber evidence="1">2.1.1.297</ecNumber>
    </recommendedName>
</protein>
<evidence type="ECO:0000313" key="9">
    <source>
        <dbReference type="Proteomes" id="UP000094609"/>
    </source>
</evidence>
<dbReference type="NCBIfam" id="TIGR00536">
    <property type="entry name" value="hemK_fam"/>
    <property type="match status" value="1"/>
</dbReference>
<dbReference type="STRING" id="1193502.SHALO_1795"/>
<dbReference type="Gene3D" id="1.10.8.10">
    <property type="entry name" value="DNA helicase RuvA subunit, C-terminal domain"/>
    <property type="match status" value="1"/>
</dbReference>
<evidence type="ECO:0000256" key="4">
    <source>
        <dbReference type="ARBA" id="ARBA00022691"/>
    </source>
</evidence>
<dbReference type="Pfam" id="PF17827">
    <property type="entry name" value="PrmC_N"/>
    <property type="match status" value="1"/>
</dbReference>
<dbReference type="RefSeq" id="WP_069478231.1">
    <property type="nucleotide sequence ID" value="NZ_CP017111.1"/>
</dbReference>
<dbReference type="PATRIC" id="fig|1193502.14.peg.1822"/>
<dbReference type="InterPro" id="IPR019874">
    <property type="entry name" value="RF_methyltr_PrmC"/>
</dbReference>
<reference evidence="9" key="1">
    <citation type="submission" date="2016-08" db="EMBL/GenBank/DDBJ databases">
        <title>Complete genome sequence of the organohalide-respiring Epsilonproteobacterium Sulfurospirillum halorespirans.</title>
        <authorList>
            <person name="Goris T."/>
            <person name="Zimmermann J."/>
            <person name="Schenz B."/>
            <person name="Lemos M."/>
            <person name="Hackermueller J."/>
            <person name="Diekert G."/>
        </authorList>
    </citation>
    <scope>NUCLEOTIDE SEQUENCE [LARGE SCALE GENOMIC DNA]</scope>
    <source>
        <strain>DSM 13726</strain>
        <strain evidence="9">PCE-M2</strain>
    </source>
</reference>
<evidence type="ECO:0000256" key="1">
    <source>
        <dbReference type="ARBA" id="ARBA00012771"/>
    </source>
</evidence>
<proteinExistence type="predicted"/>
<gene>
    <name evidence="8" type="ORF">SHALO_1795</name>
</gene>
<evidence type="ECO:0000256" key="5">
    <source>
        <dbReference type="ARBA" id="ARBA00048391"/>
    </source>
</evidence>
<keyword evidence="3 8" id="KW-0808">Transferase</keyword>
<dbReference type="InterPro" id="IPR002052">
    <property type="entry name" value="DNA_methylase_N6_adenine_CS"/>
</dbReference>